<dbReference type="Gene3D" id="3.40.50.300">
    <property type="entry name" value="P-loop containing nucleotide triphosphate hydrolases"/>
    <property type="match status" value="1"/>
</dbReference>
<evidence type="ECO:0000256" key="3">
    <source>
        <dbReference type="ARBA" id="ARBA00022679"/>
    </source>
</evidence>
<dbReference type="GO" id="GO:0009247">
    <property type="term" value="P:glycolipid biosynthetic process"/>
    <property type="evidence" value="ECO:0007669"/>
    <property type="project" value="InterPro"/>
</dbReference>
<evidence type="ECO:0000256" key="7">
    <source>
        <dbReference type="ARBA" id="ARBA00023034"/>
    </source>
</evidence>
<gene>
    <name evidence="10" type="ORF">PMEA_00024510</name>
</gene>
<keyword evidence="4" id="KW-0812">Transmembrane</keyword>
<evidence type="ECO:0000313" key="11">
    <source>
        <dbReference type="Proteomes" id="UP001159428"/>
    </source>
</evidence>
<dbReference type="GO" id="GO:0001733">
    <property type="term" value="F:galactosylceramide sulfotransferase activity"/>
    <property type="evidence" value="ECO:0007669"/>
    <property type="project" value="InterPro"/>
</dbReference>
<sequence>MRLFDLSRLRKLAFLLFVIILITKYAALPIFRALRSNKCHSVKRILFLKTHKTGGSSVANILFRFARREDLRVALPRSQIFSFYWPWSFQVNFVDNLPSEKPDILCSHARQIKYNQTSMRLLMPPDTKFFTILRHPISRFESAFLFEDIPALLGFSSSSNPFYQILHRLDRYKSNINTMYTLRNGMSFDLGLEPEDFENTQVIRNFISSVERDFDLVLLLEYFDESLVLLKHHFCWSLEDVLYLRHNARVRSFKKHHIPKQFRDRFLQWNKADVFLYQHFNRTFWKKVDSQGENFWHEVHLLRKRSLEMKEECLVPGEHRDKKSQTVSKLVLNPNIGKRNQELCEDLIKDEESYLNFFRGKQLQR</sequence>
<evidence type="ECO:0000313" key="10">
    <source>
        <dbReference type="EMBL" id="CAH3149814.1"/>
    </source>
</evidence>
<evidence type="ECO:0008006" key="12">
    <source>
        <dbReference type="Google" id="ProtNLM"/>
    </source>
</evidence>
<evidence type="ECO:0000256" key="6">
    <source>
        <dbReference type="ARBA" id="ARBA00022989"/>
    </source>
</evidence>
<evidence type="ECO:0000256" key="2">
    <source>
        <dbReference type="ARBA" id="ARBA00008124"/>
    </source>
</evidence>
<dbReference type="EMBL" id="CALNXJ010000046">
    <property type="protein sequence ID" value="CAH3149814.1"/>
    <property type="molecule type" value="Genomic_DNA"/>
</dbReference>
<keyword evidence="9" id="KW-0325">Glycoprotein</keyword>
<keyword evidence="3" id="KW-0808">Transferase</keyword>
<dbReference type="InterPro" id="IPR009729">
    <property type="entry name" value="Gal-3-0_sulfotransfrase"/>
</dbReference>
<keyword evidence="11" id="KW-1185">Reference proteome</keyword>
<protein>
    <recommendedName>
        <fullName evidence="12">Galactose-3-O-sulfotransferase 3</fullName>
    </recommendedName>
</protein>
<evidence type="ECO:0000256" key="8">
    <source>
        <dbReference type="ARBA" id="ARBA00023136"/>
    </source>
</evidence>
<evidence type="ECO:0000256" key="5">
    <source>
        <dbReference type="ARBA" id="ARBA00022968"/>
    </source>
</evidence>
<comment type="caution">
    <text evidence="10">The sequence shown here is derived from an EMBL/GenBank/DDBJ whole genome shotgun (WGS) entry which is preliminary data.</text>
</comment>
<dbReference type="SUPFAM" id="SSF52540">
    <property type="entry name" value="P-loop containing nucleoside triphosphate hydrolases"/>
    <property type="match status" value="1"/>
</dbReference>
<dbReference type="GO" id="GO:0000139">
    <property type="term" value="C:Golgi membrane"/>
    <property type="evidence" value="ECO:0007669"/>
    <property type="project" value="UniProtKB-SubCell"/>
</dbReference>
<dbReference type="PANTHER" id="PTHR14647:SF87">
    <property type="entry name" value="PUTATIVE-RELATED"/>
    <property type="match status" value="1"/>
</dbReference>
<dbReference type="Pfam" id="PF06990">
    <property type="entry name" value="Gal-3-0_sulfotr"/>
    <property type="match status" value="1"/>
</dbReference>
<comment type="subcellular location">
    <subcellularLocation>
        <location evidence="1">Golgi apparatus membrane</location>
        <topology evidence="1">Single-pass type II membrane protein</topology>
    </subcellularLocation>
</comment>
<name>A0AAU9XJU2_9CNID</name>
<comment type="similarity">
    <text evidence="2">Belongs to the galactose-3-O-sulfotransferase family.</text>
</comment>
<evidence type="ECO:0000256" key="9">
    <source>
        <dbReference type="ARBA" id="ARBA00023180"/>
    </source>
</evidence>
<dbReference type="InterPro" id="IPR027417">
    <property type="entry name" value="P-loop_NTPase"/>
</dbReference>
<dbReference type="PANTHER" id="PTHR14647">
    <property type="entry name" value="GALACTOSE-3-O-SULFOTRANSFERASE"/>
    <property type="match status" value="1"/>
</dbReference>
<proteinExistence type="inferred from homology"/>
<evidence type="ECO:0000256" key="4">
    <source>
        <dbReference type="ARBA" id="ARBA00022692"/>
    </source>
</evidence>
<evidence type="ECO:0000256" key="1">
    <source>
        <dbReference type="ARBA" id="ARBA00004323"/>
    </source>
</evidence>
<accession>A0AAU9XJU2</accession>
<keyword evidence="8" id="KW-0472">Membrane</keyword>
<dbReference type="Proteomes" id="UP001159428">
    <property type="component" value="Unassembled WGS sequence"/>
</dbReference>
<keyword evidence="6" id="KW-1133">Transmembrane helix</keyword>
<keyword evidence="7" id="KW-0333">Golgi apparatus</keyword>
<keyword evidence="5" id="KW-0735">Signal-anchor</keyword>
<dbReference type="AlphaFoldDB" id="A0AAU9XJU2"/>
<organism evidence="10 11">
    <name type="scientific">Pocillopora meandrina</name>
    <dbReference type="NCBI Taxonomy" id="46732"/>
    <lineage>
        <taxon>Eukaryota</taxon>
        <taxon>Metazoa</taxon>
        <taxon>Cnidaria</taxon>
        <taxon>Anthozoa</taxon>
        <taxon>Hexacorallia</taxon>
        <taxon>Scleractinia</taxon>
        <taxon>Astrocoeniina</taxon>
        <taxon>Pocilloporidae</taxon>
        <taxon>Pocillopora</taxon>
    </lineage>
</organism>
<reference evidence="10 11" key="1">
    <citation type="submission" date="2022-05" db="EMBL/GenBank/DDBJ databases">
        <authorList>
            <consortium name="Genoscope - CEA"/>
            <person name="William W."/>
        </authorList>
    </citation>
    <scope>NUCLEOTIDE SEQUENCE [LARGE SCALE GENOMIC DNA]</scope>
</reference>